<keyword evidence="6" id="KW-0732">Signal</keyword>
<name>A0A4D5S524_IXOSC</name>
<comment type="subcellular location">
    <subcellularLocation>
        <location evidence="1">Secreted</location>
    </subcellularLocation>
</comment>
<sequence>MSGPHLSSRVVLVLALLGAASAQILFYCTEGACKAGCKPVDCDGGRLIQNATTCGCCPICVKPLGEGARCENTETASLPSQECGPSLTCVDKVCVPNTDKPCVKKVQERLKDGATSEMVYGSPAPDCDIYGDFKPKRCKKGLICHCVDKNGTRIFGTALHSEADEMHCNCSRLQALSMAVAPEGRLRCTANGNLSPLQCSDTHCYCLTPDGRLDGQPIPIKEPIQRLKCFNANFGHAGNPVLTRCLQERKEAVQRFGKKQGAFITELNHDPPTCDPDGSYAPKQCKGNKCYCVSPSGKEYDMEKYSVPRYSKEAEEMTCNCLREQQLLWDAGPSVASSMLVTTFRLQRCARNGNYLPMQCTTPSSCRCVDSDGYQNSPDVMAWERKRLKCYKEEYDQYFKDEIEDL</sequence>
<dbReference type="VEuPathDB" id="VectorBase:ISCP_013136"/>
<feature type="chain" id="PRO_5020037163" evidence="6">
    <location>
        <begin position="23"/>
        <end position="406"/>
    </location>
</feature>
<dbReference type="InterPro" id="IPR036857">
    <property type="entry name" value="Thyroglobulin_1_sf"/>
</dbReference>
<feature type="signal peptide" evidence="6">
    <location>
        <begin position="1"/>
        <end position="22"/>
    </location>
</feature>
<dbReference type="InterPro" id="IPR000716">
    <property type="entry name" value="Thyroglobulin_1"/>
</dbReference>
<evidence type="ECO:0000256" key="5">
    <source>
        <dbReference type="PROSITE-ProRule" id="PRU00500"/>
    </source>
</evidence>
<evidence type="ECO:0000256" key="3">
    <source>
        <dbReference type="ARBA" id="ARBA00022737"/>
    </source>
</evidence>
<dbReference type="OrthoDB" id="6486933at2759"/>
<dbReference type="InterPro" id="IPR051950">
    <property type="entry name" value="Dev_reg/Prot_inhib"/>
</dbReference>
<dbReference type="EMBL" id="GHJT01010040">
    <property type="protein sequence ID" value="MOY44011.1"/>
    <property type="molecule type" value="Transcribed_RNA"/>
</dbReference>
<evidence type="ECO:0000256" key="2">
    <source>
        <dbReference type="ARBA" id="ARBA00022525"/>
    </source>
</evidence>
<evidence type="ECO:0000256" key="4">
    <source>
        <dbReference type="ARBA" id="ARBA00023157"/>
    </source>
</evidence>
<dbReference type="Pfam" id="PF00086">
    <property type="entry name" value="Thyroglobulin_1"/>
    <property type="match status" value="3"/>
</dbReference>
<reference evidence="8" key="1">
    <citation type="submission" date="2019-04" db="EMBL/GenBank/DDBJ databases">
        <title>An insight into the mialome of Ixodes scapularis.</title>
        <authorList>
            <person name="Ribeiro J.M."/>
            <person name="Mather T.N."/>
            <person name="Karim S."/>
        </authorList>
    </citation>
    <scope>NUCLEOTIDE SEQUENCE</scope>
</reference>
<dbReference type="PROSITE" id="PS51162">
    <property type="entry name" value="THYROGLOBULIN_1_2"/>
    <property type="match status" value="2"/>
</dbReference>
<dbReference type="PANTHER" id="PTHR12352:SF3">
    <property type="entry name" value="NIDOGEN-2"/>
    <property type="match status" value="1"/>
</dbReference>
<proteinExistence type="predicted"/>
<dbReference type="CDD" id="cd00191">
    <property type="entry name" value="TY"/>
    <property type="match status" value="1"/>
</dbReference>
<keyword evidence="4" id="KW-1015">Disulfide bond</keyword>
<dbReference type="PANTHER" id="PTHR12352">
    <property type="entry name" value="SECRETED MODULAR CALCIUM-BINDING PROTEIN"/>
    <property type="match status" value="1"/>
</dbReference>
<dbReference type="GO" id="GO:0005576">
    <property type="term" value="C:extracellular region"/>
    <property type="evidence" value="ECO:0007669"/>
    <property type="project" value="UniProtKB-SubCell"/>
</dbReference>
<evidence type="ECO:0000256" key="1">
    <source>
        <dbReference type="ARBA" id="ARBA00004613"/>
    </source>
</evidence>
<evidence type="ECO:0000259" key="7">
    <source>
        <dbReference type="PROSITE" id="PS51162"/>
    </source>
</evidence>
<protein>
    <submittedName>
        <fullName evidence="8">Putative thyroglobulin type i repeat protein</fullName>
    </submittedName>
</protein>
<keyword evidence="2" id="KW-0964">Secreted</keyword>
<evidence type="ECO:0000256" key="6">
    <source>
        <dbReference type="SAM" id="SignalP"/>
    </source>
</evidence>
<dbReference type="Gene3D" id="4.10.800.10">
    <property type="entry name" value="Thyroglobulin type-1"/>
    <property type="match status" value="3"/>
</dbReference>
<organism evidence="8">
    <name type="scientific">Ixodes scapularis</name>
    <name type="common">Black-legged tick</name>
    <name type="synonym">Deer tick</name>
    <dbReference type="NCBI Taxonomy" id="6945"/>
    <lineage>
        <taxon>Eukaryota</taxon>
        <taxon>Metazoa</taxon>
        <taxon>Ecdysozoa</taxon>
        <taxon>Arthropoda</taxon>
        <taxon>Chelicerata</taxon>
        <taxon>Arachnida</taxon>
        <taxon>Acari</taxon>
        <taxon>Parasitiformes</taxon>
        <taxon>Ixodida</taxon>
        <taxon>Ixodoidea</taxon>
        <taxon>Ixodidae</taxon>
        <taxon>Ixodinae</taxon>
        <taxon>Ixodes</taxon>
    </lineage>
</organism>
<dbReference type="AlphaFoldDB" id="A0A4D5S524"/>
<keyword evidence="3" id="KW-0677">Repeat</keyword>
<dbReference type="SMART" id="SM00211">
    <property type="entry name" value="TY"/>
    <property type="match status" value="4"/>
</dbReference>
<accession>A0A4D5S524</accession>
<dbReference type="SUPFAM" id="SSF57610">
    <property type="entry name" value="Thyroglobulin type-1 domain"/>
    <property type="match status" value="3"/>
</dbReference>
<comment type="caution">
    <text evidence="5">Lacks conserved residue(s) required for the propagation of feature annotation.</text>
</comment>
<feature type="domain" description="Thyroglobulin type-1" evidence="7">
    <location>
        <begin position="242"/>
        <end position="319"/>
    </location>
</feature>
<feature type="domain" description="Thyroglobulin type-1" evidence="7">
    <location>
        <begin position="99"/>
        <end position="168"/>
    </location>
</feature>
<evidence type="ECO:0000313" key="8">
    <source>
        <dbReference type="EMBL" id="MOY44011.1"/>
    </source>
</evidence>
<dbReference type="VEuPathDB" id="VectorBase:ISCI000047"/>
<dbReference type="VEuPathDB" id="VectorBase:ISCW000047"/>